<dbReference type="HAMAP" id="MF_01482">
    <property type="entry name" value="Mca"/>
    <property type="match status" value="1"/>
</dbReference>
<dbReference type="InterPro" id="IPR017811">
    <property type="entry name" value="Mca"/>
</dbReference>
<gene>
    <name evidence="2" type="primary">mca</name>
    <name evidence="3" type="ORF">J2S66_006505</name>
</gene>
<evidence type="ECO:0000313" key="3">
    <source>
        <dbReference type="EMBL" id="MDR6598121.1"/>
    </source>
</evidence>
<dbReference type="InterPro" id="IPR003737">
    <property type="entry name" value="GlcNAc_PI_deacetylase-related"/>
</dbReference>
<reference evidence="3 4" key="1">
    <citation type="submission" date="2023-07" db="EMBL/GenBank/DDBJ databases">
        <title>Sequencing the genomes of 1000 actinobacteria strains.</title>
        <authorList>
            <person name="Klenk H.-P."/>
        </authorList>
    </citation>
    <scope>NUCLEOTIDE SEQUENCE [LARGE SCALE GENOMIC DNA]</scope>
    <source>
        <strain evidence="3 4">DSM 43749</strain>
    </source>
</reference>
<dbReference type="Pfam" id="PF02585">
    <property type="entry name" value="PIG-L"/>
    <property type="match status" value="1"/>
</dbReference>
<dbReference type="PANTHER" id="PTHR12993:SF11">
    <property type="entry name" value="N-ACETYLGLUCOSAMINYL-PHOSPHATIDYLINOSITOL DE-N-ACETYLASE"/>
    <property type="match status" value="1"/>
</dbReference>
<comment type="cofactor">
    <cofactor evidence="2">
        <name>Zn(2+)</name>
        <dbReference type="ChEBI" id="CHEBI:29105"/>
    </cofactor>
    <text evidence="2">Binds 1 zinc ion per subunit.</text>
</comment>
<feature type="binding site" evidence="2">
    <location>
        <position position="143"/>
    </location>
    <ligand>
        <name>Zn(2+)</name>
        <dbReference type="ChEBI" id="CHEBI:29105"/>
    </ligand>
</feature>
<keyword evidence="2" id="KW-0479">Metal-binding</keyword>
<dbReference type="SUPFAM" id="SSF102588">
    <property type="entry name" value="LmbE-like"/>
    <property type="match status" value="1"/>
</dbReference>
<evidence type="ECO:0000256" key="1">
    <source>
        <dbReference type="ARBA" id="ARBA00022833"/>
    </source>
</evidence>
<comment type="caution">
    <text evidence="3">The sequence shown here is derived from an EMBL/GenBank/DDBJ whole genome shotgun (WGS) entry which is preliminary data.</text>
</comment>
<protein>
    <recommendedName>
        <fullName evidence="2">Mycothiol S-conjugate amidase</fullName>
        <ecNumber evidence="2">3.5.1.115</ecNumber>
    </recommendedName>
</protein>
<keyword evidence="2 3" id="KW-0378">Hydrolase</keyword>
<dbReference type="RefSeq" id="WP_310312216.1">
    <property type="nucleotide sequence ID" value="NZ_BAAAXB010000001.1"/>
</dbReference>
<feature type="binding site" evidence="2">
    <location>
        <position position="13"/>
    </location>
    <ligand>
        <name>Zn(2+)</name>
        <dbReference type="ChEBI" id="CHEBI:29105"/>
    </ligand>
</feature>
<dbReference type="Gene3D" id="3.40.50.10320">
    <property type="entry name" value="LmbE-like"/>
    <property type="match status" value="1"/>
</dbReference>
<name>A0ABU1Q5F5_9PSEU</name>
<comment type="catalytic activity">
    <reaction evidence="2">
        <text>mycothiol S-conjugate + H2O = an N-acetyl-L-cysteine-S-conjugate + 1D-myo-inositol 2-amino-2-deoxy-alpha-D-glucopyranoside</text>
        <dbReference type="Rhea" id="RHEA:36543"/>
        <dbReference type="ChEBI" id="CHEBI:15377"/>
        <dbReference type="ChEBI" id="CHEBI:58718"/>
        <dbReference type="ChEBI" id="CHEBI:58886"/>
        <dbReference type="ChEBI" id="CHEBI:59633"/>
        <dbReference type="EC" id="3.5.1.115"/>
    </reaction>
</comment>
<dbReference type="PANTHER" id="PTHR12993">
    <property type="entry name" value="N-ACETYLGLUCOSAMINYL-PHOSPHATIDYLINOSITOL DE-N-ACETYLASE-RELATED"/>
    <property type="match status" value="1"/>
</dbReference>
<comment type="subunit">
    <text evidence="2">Monomer.</text>
</comment>
<sequence>MVEKLRLMAVHAHPDDESSKGAATMARYVAEGHEVMVVTCTGGEAGSVLNPAMDRPEVLENMAEIRRAEMARAAEILGVRHRWLGFVDSGLPEGDPLPPLPEGCFALVPLEESTPPLVQVIREFRPHVIVTYDENGGYPHPDHIRCHEVSVAAFDAAGDPDRYPDLGEPWQPLKLYYSHGFSRAKLMAFHEALLAAGEESPYAEWLAGWGADRPDVMERVTTQVECADWFPVRDEALKAHATQIDPTSRWFAVPLETQREVWPTEEYELARSLVDSTVPEDDLFAGVREKVTA</sequence>
<organism evidence="3 4">
    <name type="scientific">Saccharothrix longispora</name>
    <dbReference type="NCBI Taxonomy" id="33920"/>
    <lineage>
        <taxon>Bacteria</taxon>
        <taxon>Bacillati</taxon>
        <taxon>Actinomycetota</taxon>
        <taxon>Actinomycetes</taxon>
        <taxon>Pseudonocardiales</taxon>
        <taxon>Pseudonocardiaceae</taxon>
        <taxon>Saccharothrix</taxon>
    </lineage>
</organism>
<dbReference type="NCBIfam" id="TIGR03446">
    <property type="entry name" value="mycothiol_Mca"/>
    <property type="match status" value="1"/>
</dbReference>
<accession>A0ABU1Q5F5</accession>
<keyword evidence="1 2" id="KW-0862">Zinc</keyword>
<dbReference type="Proteomes" id="UP001268819">
    <property type="component" value="Unassembled WGS sequence"/>
</dbReference>
<dbReference type="EC" id="3.5.1.115" evidence="2"/>
<feature type="binding site" evidence="2">
    <location>
        <position position="16"/>
    </location>
    <ligand>
        <name>Zn(2+)</name>
        <dbReference type="ChEBI" id="CHEBI:29105"/>
    </ligand>
</feature>
<dbReference type="GO" id="GO:0016787">
    <property type="term" value="F:hydrolase activity"/>
    <property type="evidence" value="ECO:0007669"/>
    <property type="project" value="UniProtKB-KW"/>
</dbReference>
<evidence type="ECO:0000313" key="4">
    <source>
        <dbReference type="Proteomes" id="UP001268819"/>
    </source>
</evidence>
<dbReference type="EMBL" id="JAVDSG010000001">
    <property type="protein sequence ID" value="MDR6598121.1"/>
    <property type="molecule type" value="Genomic_DNA"/>
</dbReference>
<evidence type="ECO:0000256" key="2">
    <source>
        <dbReference type="HAMAP-Rule" id="MF_01482"/>
    </source>
</evidence>
<dbReference type="InterPro" id="IPR024078">
    <property type="entry name" value="LmbE-like_dom_sf"/>
</dbReference>
<keyword evidence="4" id="KW-1185">Reference proteome</keyword>
<comment type="similarity">
    <text evidence="2">Belongs to the MshB deacetylase family. Mca subfamily.</text>
</comment>
<proteinExistence type="inferred from homology"/>
<comment type="function">
    <text evidence="2">A mycothiol (MSH, N-acetylcysteinyl-glucosaminyl-inositol) S-conjugate amidase, it recycles conjugated MSH to the N-acetyl cysteine conjugate (AcCys S-conjugate, a mercapturic acid) and the MSH precursor. Involved in MSH-dependent detoxification of a number of alkylating agents and antibiotics.</text>
</comment>